<evidence type="ECO:0000313" key="3">
    <source>
        <dbReference type="EMBL" id="TWT49221.1"/>
    </source>
</evidence>
<dbReference type="EMBL" id="SJPI01000003">
    <property type="protein sequence ID" value="TWT49221.1"/>
    <property type="molecule type" value="Genomic_DNA"/>
</dbReference>
<protein>
    <submittedName>
        <fullName evidence="3">Uncharacterized protein</fullName>
    </submittedName>
</protein>
<evidence type="ECO:0000256" key="1">
    <source>
        <dbReference type="SAM" id="MobiDB-lite"/>
    </source>
</evidence>
<keyword evidence="2" id="KW-0812">Transmembrane</keyword>
<comment type="caution">
    <text evidence="3">The sequence shown here is derived from an EMBL/GenBank/DDBJ whole genome shotgun (WGS) entry which is preliminary data.</text>
</comment>
<evidence type="ECO:0000313" key="4">
    <source>
        <dbReference type="Proteomes" id="UP000316598"/>
    </source>
</evidence>
<dbReference type="OrthoDB" id="218745at2"/>
<feature type="transmembrane region" description="Helical" evidence="2">
    <location>
        <begin position="1137"/>
        <end position="1155"/>
    </location>
</feature>
<keyword evidence="2" id="KW-1133">Transmembrane helix</keyword>
<organism evidence="3 4">
    <name type="scientific">Rubripirellula amarantea</name>
    <dbReference type="NCBI Taxonomy" id="2527999"/>
    <lineage>
        <taxon>Bacteria</taxon>
        <taxon>Pseudomonadati</taxon>
        <taxon>Planctomycetota</taxon>
        <taxon>Planctomycetia</taxon>
        <taxon>Pirellulales</taxon>
        <taxon>Pirellulaceae</taxon>
        <taxon>Rubripirellula</taxon>
    </lineage>
</organism>
<feature type="transmembrane region" description="Helical" evidence="2">
    <location>
        <begin position="1114"/>
        <end position="1132"/>
    </location>
</feature>
<feature type="compositionally biased region" description="Basic and acidic residues" evidence="1">
    <location>
        <begin position="68"/>
        <end position="86"/>
    </location>
</feature>
<feature type="transmembrane region" description="Helical" evidence="2">
    <location>
        <begin position="2358"/>
        <end position="2379"/>
    </location>
</feature>
<keyword evidence="4" id="KW-1185">Reference proteome</keyword>
<sequence length="2436" mass="269181">MKFVSHSISLVQSLMRSVVWIGGLSAVMLLTMSPVASHAQDGEPQGEQSSMTNDDSVEPVDPEPEPSIDEKEAQSDDTVESARDSEAIDEANIPEPLEEFPTRLPDGRTIEPMGIFPGQMIEVIPESYWPISIDSLKKAIDRWREATADENSSHLRSAEYWIDIDRDTMVSRRSSIDIESLREGLIRRSLGRVNFAIQLSDVKRSGDPSTIPRLIARPDGELYAEFESAEASRTRVDFDWQLHGKPTARGHQFELRIPRTGQTRFVLSVPETMELIALDGVLRSRPGPPSDAGDISQSLEGKRRWYEVDAGGLSTVRFETHRSDLDQVERSMVIRRTKMEYNVEPSGLFWVQRMELSLPVDLKLPSLRIAGSNITSIKVNASDAAFETTVVDELVTDSGVLKVQDLTIIPPPGVIDPRRPLVSVAVIGQSSWNEFCDLPMPQWDQGKVVNASVLDEVRLMIARPLSLIEWAMPPGWTQVTQAVSGRFETHSASGPSYVLDPEALERAALPAVKQDDSEFTRKEPLRRGRRAAKNPYAWSRLQLAEEPVFRSSATWLRFEARDTSLNGIARVEIQVDPERITPVQMKVQPGWDLQSISLPTSGRTIELPSVNEAVRGFWVWPEFADLIQREVDAGGDKPESPDEPITVPDADAIQPLNPNPTVREKKWFLIVELSASRGVNMKGSSIDLPSLWLARIDAVSNPVVAAIQPPSDMNWSGEAILDRSRVNKSTLSERESAFFGGLNRNTLFFRPNDRQTPAVRLATPSVDYGAALATRLEYRNGEFYEELTLKVTTSGRSLERLLVRTGSSRSLPEYQWSITNEDGEPSTSLPTSQVEVTTEDDADTYRINVLDLDLRTASLIARRRYSAARTTLELPIAPEATSIQSEVWIGPGIDVLSKNPLIQMIPSPYQVPPSPGPATDDASKRVEAFTGTRLRYESTEKMLLTVAHMDTDTAPNLVAHEQIRMVASSRGSDRVEATYQVTVSKPLVIDYEPSLQLTSITRDGVGVDLLSISQLPIVLPPREDVTSPSPEVVRVTWERSQFSSSWLRRVRIPLVDVKAAVLRRDYQLISSTDSFAPLSILKSSQVRAFRTNQLVSGVEVEPGMKITLIRRDTSLAFGWLLAIATFTATWFMMQRSIWIVAMWFTTLVAILVLWWAWRFPLIGWLLVPTVAASLLVSARSWTQRGTLLDGGMTTDASDGYPASNTPNSDDASTDLSWASIFRVMGAIIFSALCTDSAWCQLTSETNAAKAARPVTVLVPVDEEGKRSGDMVYVPQYLKDQLFPSQQRLPVQKADLVSAQYTLSIGDPKLVESPIRETVIEADYAIRLPTTPVGLNQVELPIEVANVSRIELIGELSRGDSNRIVRYEASATGHTLITLPTGQSFRLRVTLRPAKESIEGWTRYRMKIPVVFMANLSVDSEINLSVVRVGGDQGRIMTESDLRRWSQPIGPTGELIVDYRIDGRTNGDANVKALQRRYWISAGQERVSIDCEVEPPLPVGSGESFEFVIRDSQMPLMTSSNWQFVSSELYAPNRRLMTVSSVRNNPGPVHLLWTVPVGTSAMDTDQSVSDPMTNSNWSQSISIPEVIAAALGENAPAWVAMHCTEPLQMSVSNGDLTEPLSVDQFLVRWSGYRGRIDRAVVAVSEMPTPVITLSRPALVQVDAVQRLHVTDQQLELTYDATINTQGNAAKRYTLTVPPRVELFDVIVDGKKVLTPGVKVENQQSVRIGDFAEGRMVRVQVVGMASLPSSKRFVPPTYSIQASDLTSEVASALSSGIVRSEVYAITRDRTCDVEVVRPLLGLTPTDEAVDVRDLSKGLLHVATWVLPPDQVQEYIDANVNKIDRTKLWSGQLNVRPKSTRFSSEQLISLSRDSGRWQVSAKVKFTGGKIPDFVDIEIPKRWCESLSISPSATWSQQASTDASVQLLRVMCDRNVEISKMIELTGQLEQNDDGRIGVPTIDILGAGRRTTYLHVPRRLVNEPIQWRTSGVEASEMPAHWTVGHSMPTTDGGSESSNQLAEVSGLSSGDSAVYQAIGGNWAVDLAPLPKTGIHAVAISQDNQILPSGDSIFVVTHWDLSPGSRESIDVRLPAEAEMLGAWVGGKPVDFSLLSSVANSSAYTESKSTSAAERVVMVRVPLTLSRLSQVVRVLVRQKAHATRATTRLPELVDIPVTQNWLSTYTPALGNDSAILPTQVSEESSASGESQRLVSLARSVVESVEMAVDLLADRPSGEVASWLAPWLDRYLELSAGAQHPARLTIQDDEQAIDALAESAQPSVESETDVVKDSSPELQSQYWDRLDQRMAVYASQYLPGYVARDNALLPVSGLDGFQLVNVELVAATNHGLSVDTSTFNDRRVRRLITKVITLILVFGLMFCCRPLSSYLRPIIVHPVFWLGVLGMLSFFVAPPYVAAALVLVALSMPIFPTKAKRNPRLSRWI</sequence>
<gene>
    <name evidence="3" type="ORF">Pla22_44130</name>
</gene>
<feature type="transmembrane region" description="Helical" evidence="2">
    <location>
        <begin position="2391"/>
        <end position="2422"/>
    </location>
</feature>
<feature type="region of interest" description="Disordered" evidence="1">
    <location>
        <begin position="633"/>
        <end position="656"/>
    </location>
</feature>
<accession>A0A5C5WGI3</accession>
<reference evidence="3 4" key="1">
    <citation type="submission" date="2019-02" db="EMBL/GenBank/DDBJ databases">
        <title>Deep-cultivation of Planctomycetes and their phenomic and genomic characterization uncovers novel biology.</title>
        <authorList>
            <person name="Wiegand S."/>
            <person name="Jogler M."/>
            <person name="Boedeker C."/>
            <person name="Pinto D."/>
            <person name="Vollmers J."/>
            <person name="Rivas-Marin E."/>
            <person name="Kohn T."/>
            <person name="Peeters S.H."/>
            <person name="Heuer A."/>
            <person name="Rast P."/>
            <person name="Oberbeckmann S."/>
            <person name="Bunk B."/>
            <person name="Jeske O."/>
            <person name="Meyerdierks A."/>
            <person name="Storesund J.E."/>
            <person name="Kallscheuer N."/>
            <person name="Luecker S."/>
            <person name="Lage O.M."/>
            <person name="Pohl T."/>
            <person name="Merkel B.J."/>
            <person name="Hornburger P."/>
            <person name="Mueller R.-W."/>
            <person name="Bruemmer F."/>
            <person name="Labrenz M."/>
            <person name="Spormann A.M."/>
            <person name="Op Den Camp H."/>
            <person name="Overmann J."/>
            <person name="Amann R."/>
            <person name="Jetten M.S.M."/>
            <person name="Mascher T."/>
            <person name="Medema M.H."/>
            <person name="Devos D.P."/>
            <person name="Kaster A.-K."/>
            <person name="Ovreas L."/>
            <person name="Rohde M."/>
            <person name="Galperin M.Y."/>
            <person name="Jogler C."/>
        </authorList>
    </citation>
    <scope>NUCLEOTIDE SEQUENCE [LARGE SCALE GENOMIC DNA]</scope>
    <source>
        <strain evidence="3 4">Pla22</strain>
    </source>
</reference>
<evidence type="ECO:0000256" key="2">
    <source>
        <dbReference type="SAM" id="Phobius"/>
    </source>
</evidence>
<keyword evidence="2" id="KW-0472">Membrane</keyword>
<feature type="region of interest" description="Disordered" evidence="1">
    <location>
        <begin position="37"/>
        <end position="109"/>
    </location>
</feature>
<dbReference type="RefSeq" id="WP_146516771.1">
    <property type="nucleotide sequence ID" value="NZ_SJPI01000003.1"/>
</dbReference>
<name>A0A5C5WGI3_9BACT</name>
<proteinExistence type="predicted"/>
<feature type="compositionally biased region" description="Acidic residues" evidence="1">
    <location>
        <begin position="55"/>
        <end position="67"/>
    </location>
</feature>
<dbReference type="Proteomes" id="UP000316598">
    <property type="component" value="Unassembled WGS sequence"/>
</dbReference>